<dbReference type="Proteomes" id="UP000492820">
    <property type="component" value="Unassembled WGS sequence"/>
</dbReference>
<reference evidence="2" key="2">
    <citation type="submission" date="2014-06" db="EMBL/GenBank/DDBJ databases">
        <authorList>
            <person name="Aslett M."/>
        </authorList>
    </citation>
    <scope>NUCLEOTIDE SEQUENCE</scope>
</reference>
<reference evidence="2 3" key="1">
    <citation type="journal article" date="2013" name="Nature">
        <title>The genomes of four tapeworm species reveal adaptations to parasitism.</title>
        <authorList>
            <person name="Tsai I.J."/>
            <person name="Zarowiecki M."/>
            <person name="Holroyd N."/>
            <person name="Garciarrubio A."/>
            <person name="Sanchez-Flores A."/>
            <person name="Brooks K.L."/>
            <person name="Tracey A."/>
            <person name="Bobes R.J."/>
            <person name="Fragoso G."/>
            <person name="Sciutto E."/>
            <person name="Aslett M."/>
            <person name="Beasley H."/>
            <person name="Bennett H.M."/>
            <person name="Cai J."/>
            <person name="Camicia F."/>
            <person name="Clark R."/>
            <person name="Cucher M."/>
            <person name="De Silva N."/>
            <person name="Day T.A."/>
            <person name="Deplazes P."/>
            <person name="Estrada K."/>
            <person name="Fernandez C."/>
            <person name="Holland P.W."/>
            <person name="Hou J."/>
            <person name="Hu S."/>
            <person name="Huckvale T."/>
            <person name="Hung S.S."/>
            <person name="Kamenetzky L."/>
            <person name="Keane J.A."/>
            <person name="Kiss F."/>
            <person name="Koziol U."/>
            <person name="Lambert O."/>
            <person name="Liu K."/>
            <person name="Luo X."/>
            <person name="Luo Y."/>
            <person name="Macchiaroli N."/>
            <person name="Nichol S."/>
            <person name="Paps J."/>
            <person name="Parkinson J."/>
            <person name="Pouchkina-Stantcheva N."/>
            <person name="Riddiford N."/>
            <person name="Rosenzvit M."/>
            <person name="Salinas G."/>
            <person name="Wasmuth J.D."/>
            <person name="Zamanian M."/>
            <person name="Zheng Y."/>
            <person name="Cai X."/>
            <person name="Soberon X."/>
            <person name="Olson P.D."/>
            <person name="Laclette J.P."/>
            <person name="Brehm K."/>
            <person name="Berriman M."/>
            <person name="Garciarrubio A."/>
            <person name="Bobes R.J."/>
            <person name="Fragoso G."/>
            <person name="Sanchez-Flores A."/>
            <person name="Estrada K."/>
            <person name="Cevallos M.A."/>
            <person name="Morett E."/>
            <person name="Gonzalez V."/>
            <person name="Portillo T."/>
            <person name="Ochoa-Leyva A."/>
            <person name="Jose M.V."/>
            <person name="Sciutto E."/>
            <person name="Landa A."/>
            <person name="Jimenez L."/>
            <person name="Valdes V."/>
            <person name="Carrero J.C."/>
            <person name="Larralde C."/>
            <person name="Morales-Montor J."/>
            <person name="Limon-Lason J."/>
            <person name="Soberon X."/>
            <person name="Laclette J.P."/>
        </authorList>
    </citation>
    <scope>NUCLEOTIDE SEQUENCE [LARGE SCALE GENOMIC DNA]</scope>
</reference>
<evidence type="ECO:0000256" key="1">
    <source>
        <dbReference type="SAM" id="MobiDB-lite"/>
    </source>
</evidence>
<dbReference type="WBParaSite" id="EgrG_000097000">
    <property type="protein sequence ID" value="EgrG_000097000"/>
    <property type="gene ID" value="EgrG_000097000"/>
</dbReference>
<gene>
    <name evidence="2" type="ORF">EgrG_000097000</name>
</gene>
<proteinExistence type="predicted"/>
<dbReference type="EMBL" id="LK028582">
    <property type="protein sequence ID" value="CDS21101.1"/>
    <property type="molecule type" value="Genomic_DNA"/>
</dbReference>
<name>A0A068WMU6_ECHGR</name>
<accession>A0A068WMU6</accession>
<sequence>MLYDIQGPQHLKLPFRSTRTPSPPRRHRHISPTTGCNTSSVSKSARLVSAIQMGHTCCLRRYILDLLNDNSSQKPTSPSTNCGSSILDRRAMPPRPDYEWITARRQLYFTLQGSTCTTEFEQTSSPLIWAVDCREWSCLRLMCTIQAIEQEEGEDPTKETFQGAVYNPSQPQPVRRKIINSCTGRFTHSPCASQTCVCCTPESHRRKSGELDLIQHDDFPASLRQRLRPFANVMLSVSFSNLHNTRSSCTISNGSDVSSPVTGSFLDIRSWKSAQSSPRRDISPSNRSPHSTHIRGVNSVVLIGCPNANEHSSQHRKRPTPYRTFWVRGSYTYQSILDYFFATGYEIVGTHCLLRQASHMDCEHCRQDADYSDYPNYPTSPLDPRNEIFFEHFSQLERMLQSSGVSANRLDSVMAFNALAISAGRRLAGWCCHGAEGDPTIGADLEEPLIEWRILATLIDHGLDEFEWMEFLSPQQNFIGHALCVLAWPMHGWSRTEAATLSSCVSKKKTGSFTGFSCGGGGGSRRIRRRSSSPLGRNGLGHPLPPAPLGAALRRQACLLLINLWSLGAFTSHHIVRRRSGGTIGNAVSSSRIWDPRPGSQRSHSYTATMEGGDLRRIMLKTISSKSDQIGVEPLEFLRRWSYFQAVWRSALSGTPLPEPLEETGSLGALSHQRHCSPTLPPYSTASSLAASVSASLSNSTSTSRNPRTYQPVCLRLLARRAVRGYVARAEMTRRHGASAALTPPLTVPALQRFLGYFHNLQHMLGAPLPAALQILLSTTTTAANANISILRASEDPNPPRSCPSKDEVL</sequence>
<dbReference type="AlphaFoldDB" id="A0A068WMU6"/>
<reference evidence="4" key="3">
    <citation type="submission" date="2020-10" db="UniProtKB">
        <authorList>
            <consortium name="WormBaseParasite"/>
        </authorList>
    </citation>
    <scope>IDENTIFICATION</scope>
</reference>
<protein>
    <submittedName>
        <fullName evidence="4">Fungal_trans domain-containing protein</fullName>
    </submittedName>
</protein>
<evidence type="ECO:0000313" key="4">
    <source>
        <dbReference type="WBParaSite" id="EgrG_000097000"/>
    </source>
</evidence>
<evidence type="ECO:0000313" key="3">
    <source>
        <dbReference type="Proteomes" id="UP000492820"/>
    </source>
</evidence>
<feature type="region of interest" description="Disordered" evidence="1">
    <location>
        <begin position="12"/>
        <end position="40"/>
    </location>
</feature>
<organism evidence="2">
    <name type="scientific">Echinococcus granulosus</name>
    <name type="common">Hydatid tapeworm</name>
    <dbReference type="NCBI Taxonomy" id="6210"/>
    <lineage>
        <taxon>Eukaryota</taxon>
        <taxon>Metazoa</taxon>
        <taxon>Spiralia</taxon>
        <taxon>Lophotrochozoa</taxon>
        <taxon>Platyhelminthes</taxon>
        <taxon>Cestoda</taxon>
        <taxon>Eucestoda</taxon>
        <taxon>Cyclophyllidea</taxon>
        <taxon>Taeniidae</taxon>
        <taxon>Echinococcus</taxon>
        <taxon>Echinococcus granulosus group</taxon>
    </lineage>
</organism>
<feature type="region of interest" description="Disordered" evidence="1">
    <location>
        <begin position="520"/>
        <end position="541"/>
    </location>
</feature>
<feature type="compositionally biased region" description="Low complexity" evidence="1">
    <location>
        <begin position="532"/>
        <end position="541"/>
    </location>
</feature>
<dbReference type="OrthoDB" id="6258565at2759"/>
<evidence type="ECO:0000313" key="2">
    <source>
        <dbReference type="EMBL" id="CDS21101.1"/>
    </source>
</evidence>